<name>A0A227P3J9_9FLAO</name>
<dbReference type="InterPro" id="IPR016040">
    <property type="entry name" value="NAD(P)-bd_dom"/>
</dbReference>
<reference evidence="2 3" key="1">
    <citation type="submission" date="2016-11" db="EMBL/GenBank/DDBJ databases">
        <title>Whole genomes of Flavobacteriaceae.</title>
        <authorList>
            <person name="Stine C."/>
            <person name="Li C."/>
            <person name="Tadesse D."/>
        </authorList>
    </citation>
    <scope>NUCLEOTIDE SEQUENCE [LARGE SCALE GENOMIC DNA]</scope>
    <source>
        <strain evidence="2 3">DSM 24704</strain>
    </source>
</reference>
<evidence type="ECO:0000313" key="2">
    <source>
        <dbReference type="EMBL" id="OXG03964.1"/>
    </source>
</evidence>
<gene>
    <name evidence="2" type="ORF">B0A64_16580</name>
</gene>
<proteinExistence type="predicted"/>
<dbReference type="SUPFAM" id="SSF51735">
    <property type="entry name" value="NAD(P)-binding Rossmann-fold domains"/>
    <property type="match status" value="1"/>
</dbReference>
<dbReference type="PANTHER" id="PTHR15020:SF50">
    <property type="entry name" value="UPF0659 PROTEIN YMR090W"/>
    <property type="match status" value="1"/>
</dbReference>
<dbReference type="InterPro" id="IPR036291">
    <property type="entry name" value="NAD(P)-bd_dom_sf"/>
</dbReference>
<dbReference type="Gene3D" id="3.40.50.720">
    <property type="entry name" value="NAD(P)-binding Rossmann-like Domain"/>
    <property type="match status" value="1"/>
</dbReference>
<dbReference type="Pfam" id="PF13460">
    <property type="entry name" value="NAD_binding_10"/>
    <property type="match status" value="1"/>
</dbReference>
<dbReference type="OrthoDB" id="9787486at2"/>
<sequence length="214" mass="23576">MRVLVIGSNGRVGTGLVQKLADHNYTVLAGSRDAGTEKDLQKNIKKVSFDLLWDVEDMTQVMKDNIDAVFFVSGSRGKNLLQIDLHGAVKTMQAAEKAGVKRYIMLSSVFALDPTRWKEAFFKDLTDYNIAKHYADLYLSTQTKLDYTILQPGALKEEVGSGKITTAIKNAGSNSIANVVDTLLAVLENDSTIKKVVMIHDGETPIKEALTQLR</sequence>
<dbReference type="EMBL" id="MUGS01000035">
    <property type="protein sequence ID" value="OXG03964.1"/>
    <property type="molecule type" value="Genomic_DNA"/>
</dbReference>
<feature type="domain" description="NAD(P)-binding" evidence="1">
    <location>
        <begin position="7"/>
        <end position="189"/>
    </location>
</feature>
<dbReference type="RefSeq" id="WP_089480616.1">
    <property type="nucleotide sequence ID" value="NZ_MUGS01000035.1"/>
</dbReference>
<evidence type="ECO:0000259" key="1">
    <source>
        <dbReference type="Pfam" id="PF13460"/>
    </source>
</evidence>
<dbReference type="PANTHER" id="PTHR15020">
    <property type="entry name" value="FLAVIN REDUCTASE-RELATED"/>
    <property type="match status" value="1"/>
</dbReference>
<organism evidence="2 3">
    <name type="scientific">Flavobacterium araucananum</name>
    <dbReference type="NCBI Taxonomy" id="946678"/>
    <lineage>
        <taxon>Bacteria</taxon>
        <taxon>Pseudomonadati</taxon>
        <taxon>Bacteroidota</taxon>
        <taxon>Flavobacteriia</taxon>
        <taxon>Flavobacteriales</taxon>
        <taxon>Flavobacteriaceae</taxon>
        <taxon>Flavobacterium</taxon>
    </lineage>
</organism>
<keyword evidence="3" id="KW-1185">Reference proteome</keyword>
<comment type="caution">
    <text evidence="2">The sequence shown here is derived from an EMBL/GenBank/DDBJ whole genome shotgun (WGS) entry which is preliminary data.</text>
</comment>
<dbReference type="AlphaFoldDB" id="A0A227P3J9"/>
<accession>A0A227P3J9</accession>
<evidence type="ECO:0000313" key="3">
    <source>
        <dbReference type="Proteomes" id="UP000214684"/>
    </source>
</evidence>
<protein>
    <recommendedName>
        <fullName evidence="1">NAD(P)-binding domain-containing protein</fullName>
    </recommendedName>
</protein>
<dbReference type="Proteomes" id="UP000214684">
    <property type="component" value="Unassembled WGS sequence"/>
</dbReference>